<accession>A0A2Z5G372</accession>
<feature type="domain" description="DUF302" evidence="1">
    <location>
        <begin position="70"/>
        <end position="131"/>
    </location>
</feature>
<proteinExistence type="predicted"/>
<dbReference type="EMBL" id="CP030840">
    <property type="protein sequence ID" value="AXC13509.1"/>
    <property type="molecule type" value="Genomic_DNA"/>
</dbReference>
<dbReference type="SUPFAM" id="SSF103247">
    <property type="entry name" value="TT1751-like"/>
    <property type="match status" value="1"/>
</dbReference>
<name>A0A2Z5G372_9BACT</name>
<evidence type="ECO:0000313" key="3">
    <source>
        <dbReference type="Proteomes" id="UP000253606"/>
    </source>
</evidence>
<organism evidence="2 3">
    <name type="scientific">Acidisarcina polymorpha</name>
    <dbReference type="NCBI Taxonomy" id="2211140"/>
    <lineage>
        <taxon>Bacteria</taxon>
        <taxon>Pseudomonadati</taxon>
        <taxon>Acidobacteriota</taxon>
        <taxon>Terriglobia</taxon>
        <taxon>Terriglobales</taxon>
        <taxon>Acidobacteriaceae</taxon>
        <taxon>Acidisarcina</taxon>
    </lineage>
</organism>
<dbReference type="Gene3D" id="3.30.310.70">
    <property type="entry name" value="TT1751-like domain"/>
    <property type="match status" value="1"/>
</dbReference>
<dbReference type="AlphaFoldDB" id="A0A2Z5G372"/>
<reference evidence="2 3" key="1">
    <citation type="journal article" date="2018" name="Front. Microbiol.">
        <title>Hydrolytic Capabilities as a Key to Environmental Success: Chitinolytic and Cellulolytic Acidobacteria From Acidic Sub-arctic Soils and Boreal Peatlands.</title>
        <authorList>
            <person name="Belova S.E."/>
            <person name="Ravin N.V."/>
            <person name="Pankratov T.A."/>
            <person name="Rakitin A.L."/>
            <person name="Ivanova A.A."/>
            <person name="Beletsky A.V."/>
            <person name="Mardanov A.V."/>
            <person name="Sinninghe Damste J.S."/>
            <person name="Dedysh S.N."/>
        </authorList>
    </citation>
    <scope>NUCLEOTIDE SEQUENCE [LARGE SCALE GENOMIC DNA]</scope>
    <source>
        <strain evidence="2 3">SBC82</strain>
    </source>
</reference>
<evidence type="ECO:0000313" key="2">
    <source>
        <dbReference type="EMBL" id="AXC13509.1"/>
    </source>
</evidence>
<dbReference type="RefSeq" id="WP_114208480.1">
    <property type="nucleotide sequence ID" value="NZ_CP030840.1"/>
</dbReference>
<dbReference type="CDD" id="cd14797">
    <property type="entry name" value="DUF302"/>
    <property type="match status" value="1"/>
</dbReference>
<sequence length="164" mass="18129">MTIQEVKVQRLNVISTEPFDTVVARIDAAIGHPDIVAFHKSLSAAKNEAEMEKVVNPVTQPNGLMEFARFDIGDVLQKDNGTTKPRILRIVAGNPLIMKEMVKHVVDAGSYAPVTILIEERPDSVRISYDRMASYLAPYENSDALKVARELDAKVERILTAAAQ</sequence>
<dbReference type="OrthoDB" id="121208at2"/>
<dbReference type="Proteomes" id="UP000253606">
    <property type="component" value="Chromosome"/>
</dbReference>
<dbReference type="InterPro" id="IPR005180">
    <property type="entry name" value="DUF302"/>
</dbReference>
<dbReference type="KEGG" id="abas:ACPOL_4232"/>
<evidence type="ECO:0000259" key="1">
    <source>
        <dbReference type="Pfam" id="PF03625"/>
    </source>
</evidence>
<dbReference type="InterPro" id="IPR035923">
    <property type="entry name" value="TT1751-like_sf"/>
</dbReference>
<dbReference type="Pfam" id="PF03625">
    <property type="entry name" value="DUF302"/>
    <property type="match status" value="1"/>
</dbReference>
<gene>
    <name evidence="2" type="ORF">ACPOL_4232</name>
</gene>
<keyword evidence="3" id="KW-1185">Reference proteome</keyword>
<protein>
    <recommendedName>
        <fullName evidence="1">DUF302 domain-containing protein</fullName>
    </recommendedName>
</protein>